<dbReference type="EMBL" id="VDCV01000006">
    <property type="protein sequence ID" value="KAB5552083.1"/>
    <property type="molecule type" value="Genomic_DNA"/>
</dbReference>
<keyword evidence="1" id="KW-0472">Membrane</keyword>
<dbReference type="FunFam" id="3.90.550.50:FF:000006">
    <property type="entry name" value="Fringe-related protein-like"/>
    <property type="match status" value="1"/>
</dbReference>
<evidence type="ECO:0000313" key="2">
    <source>
        <dbReference type="EMBL" id="KAB5552083.1"/>
    </source>
</evidence>
<evidence type="ECO:0000256" key="1">
    <source>
        <dbReference type="SAM" id="Phobius"/>
    </source>
</evidence>
<comment type="caution">
    <text evidence="2">The sequence shown here is derived from an EMBL/GenBank/DDBJ whole genome shotgun (WGS) entry which is preliminary data.</text>
</comment>
<dbReference type="InterPro" id="IPR006740">
    <property type="entry name" value="DUF604"/>
</dbReference>
<proteinExistence type="predicted"/>
<sequence>MKIPHKKETFKATKTKLRNLLYIKLFLIFFFIKNLPETLSFREKMSSPAPSIQDPFKAWRFLVLPTLKVSDVFSLFLKATIAICTVVSISLVVYSFLNQSQWLPCPECQKSVISGHLKITNGYVSGEFHEKTNISHILFGIGGSEKTWNKRRLYTELWWMPNITRGYVWLDQKPPESETWPETSPEYKVSADTSRFKYTCSYGSRSALRIARIVKESFEIGVENVRWFVMGDDDTVFFIENLVMVLAKYDHNQMYYIGGNSESVEQNVIHSYTMAYGGGGFAISYPLAKELVRVLDGCIDRYASFYGSDQKIQGCMSEIGVPLTKELGFHQVDIRGDPYGLLAAHPLAPLVSLHHLDYVQSIFPELNRIDSVKKLISSYKMDPGRTLQHSFCYDLTRNWTVSASWGYTIQIHPSLITAKQMESAFRTFQTWRSSSNGPFTFNTRPMTQLPCLRPVVYFLDRVERVGDGTLTTYKRPVQELGKVCDQPEYAPVLAVQSVNVTTSTSLKPDIWNMAPRRQCCEIIKGEDEGSSVVQVNVRGCHQFESVTPP</sequence>
<keyword evidence="1" id="KW-1133">Transmembrane helix</keyword>
<dbReference type="Proteomes" id="UP000326939">
    <property type="component" value="Chromosome 6"/>
</dbReference>
<name>A0A5N5MCS3_9ROSI</name>
<protein>
    <submittedName>
        <fullName evidence="2">Uncharacterized protein</fullName>
    </submittedName>
</protein>
<gene>
    <name evidence="2" type="ORF">DKX38_009394</name>
</gene>
<dbReference type="AlphaFoldDB" id="A0A5N5MCS3"/>
<accession>A0A5N5MCS3</accession>
<keyword evidence="1" id="KW-0812">Transmembrane</keyword>
<evidence type="ECO:0000313" key="3">
    <source>
        <dbReference type="Proteomes" id="UP000326939"/>
    </source>
</evidence>
<keyword evidence="3" id="KW-1185">Reference proteome</keyword>
<organism evidence="2 3">
    <name type="scientific">Salix brachista</name>
    <dbReference type="NCBI Taxonomy" id="2182728"/>
    <lineage>
        <taxon>Eukaryota</taxon>
        <taxon>Viridiplantae</taxon>
        <taxon>Streptophyta</taxon>
        <taxon>Embryophyta</taxon>
        <taxon>Tracheophyta</taxon>
        <taxon>Spermatophyta</taxon>
        <taxon>Magnoliopsida</taxon>
        <taxon>eudicotyledons</taxon>
        <taxon>Gunneridae</taxon>
        <taxon>Pentapetalae</taxon>
        <taxon>rosids</taxon>
        <taxon>fabids</taxon>
        <taxon>Malpighiales</taxon>
        <taxon>Salicaceae</taxon>
        <taxon>Saliceae</taxon>
        <taxon>Salix</taxon>
    </lineage>
</organism>
<reference evidence="3" key="1">
    <citation type="journal article" date="2019" name="Gigascience">
        <title>De novo genome assembly of the endangered Acer yangbiense, a plant species with extremely small populations endemic to Yunnan Province, China.</title>
        <authorList>
            <person name="Yang J."/>
            <person name="Wariss H.M."/>
            <person name="Tao L."/>
            <person name="Zhang R."/>
            <person name="Yun Q."/>
            <person name="Hollingsworth P."/>
            <person name="Dao Z."/>
            <person name="Luo G."/>
            <person name="Guo H."/>
            <person name="Ma Y."/>
            <person name="Sun W."/>
        </authorList>
    </citation>
    <scope>NUCLEOTIDE SEQUENCE [LARGE SCALE GENOMIC DNA]</scope>
    <source>
        <strain evidence="3">cv. br00</strain>
    </source>
</reference>
<dbReference type="PANTHER" id="PTHR10811">
    <property type="entry name" value="FRINGE-RELATED"/>
    <property type="match status" value="1"/>
</dbReference>
<dbReference type="Pfam" id="PF04646">
    <property type="entry name" value="DUF604"/>
    <property type="match status" value="1"/>
</dbReference>
<feature type="transmembrane region" description="Helical" evidence="1">
    <location>
        <begin position="20"/>
        <end position="36"/>
    </location>
</feature>
<dbReference type="Gene3D" id="3.90.550.50">
    <property type="match status" value="1"/>
</dbReference>